<dbReference type="RefSeq" id="WP_135007385.1">
    <property type="nucleotide sequence ID" value="NZ_RBTH01000161.1"/>
</dbReference>
<accession>A0A3M5LGE5</accession>
<sequence>MVSSAVHAHTPELLVCEGRGLVVRQVLLHRTEATEAAAMRVTRQRFDPAGRMIAATDPRLASANRSTVYSLGGNALATESVDAGWQRVLFGEAGQVLRDWDGRGTEKQLEYDLHLRPTRIIEQNRCAERFTYGQAGAAAHNQCNQLVRHDDTAGSRLLADYGLLGVALCEERQFLKTPESPDWPLAEAERDALLEPVVLQTCWRFNALGDALAQTDAMGNTQASGMTVAGQLKAAGLTLAGASQPQTLVNEIHYNAFNQVEQETAGNGVVSRYVYDLQDGRLIELSALSADGSVLQKLNYSYDPAGNVLLINDASQPDRYCGNQRIEPINRYCYDTLYQLIEATGREVRNGASHGPALPGLQPLPTLDPCQVSNYRQHYSYDRAGNLLQMRHEGAHNFTRNMHVAPDSNRSLPDDDEDVDFATSFDPNGNLLQLVRGQVMGWDARNQLQHIITVQREDGSNDDERYVYDGQGQRSRKISTAQASGRTLSNEVRYLPGLEIRTTADGEILHVITAQAGRNSVRVLHWEAGKPDGIANDQVRYSLGDHLGSSTLELDQQGGLISQESYYPFGGTAWWAARNAVDARYKTVRYSGKERDASGLYYYGFRYYAPWLQRWINPDPAGAVDGLNLYTMVGNSPLRNKDIAGLQHRPYQGFQDAYEQQASSSGLTLIARGRENIKLLKKPPTDKLGHALEVVEVAYKESQRVFNSGDLTETQKVVVWNVMGYTSLAQMPEMASQYASLNDVVQDYTAGHGFNQFAVFGRQPGTQGLTFSNDPHKRIFLGREVLDFHVLGTALVMGHEISHTTQRRSKDYIYMNANVNRDEGVEQLTPGDVDEHLQSMLESASHVTAGQHDHVIFSNIDSMIREGKLTADDVTSLFATRSLQDIHVNRLTYPGVRDRILRNNADNIAFLGLFLGREQVVSKMKARGYVK</sequence>
<dbReference type="InterPro" id="IPR050708">
    <property type="entry name" value="T6SS_VgrG/RHS"/>
</dbReference>
<dbReference type="EMBL" id="RBTH01000161">
    <property type="protein sequence ID" value="RMT46825.1"/>
    <property type="molecule type" value="Genomic_DNA"/>
</dbReference>
<dbReference type="Gene3D" id="2.180.10.10">
    <property type="entry name" value="RHS repeat-associated core"/>
    <property type="match status" value="1"/>
</dbReference>
<protein>
    <submittedName>
        <fullName evidence="1">Putative insecticidal toxin complex protein C2</fullName>
    </submittedName>
</protein>
<evidence type="ECO:0000313" key="2">
    <source>
        <dbReference type="Proteomes" id="UP000268096"/>
    </source>
</evidence>
<gene>
    <name evidence="1" type="ORF">ALP48_04275</name>
</gene>
<dbReference type="Proteomes" id="UP000268096">
    <property type="component" value="Unassembled WGS sequence"/>
</dbReference>
<organism evidence="1 2">
    <name type="scientific">Pseudomonas syringae pv. solidagae</name>
    <dbReference type="NCBI Taxonomy" id="264458"/>
    <lineage>
        <taxon>Bacteria</taxon>
        <taxon>Pseudomonadati</taxon>
        <taxon>Pseudomonadota</taxon>
        <taxon>Gammaproteobacteria</taxon>
        <taxon>Pseudomonadales</taxon>
        <taxon>Pseudomonadaceae</taxon>
        <taxon>Pseudomonas</taxon>
        <taxon>Pseudomonas syringae</taxon>
    </lineage>
</organism>
<reference evidence="1 2" key="1">
    <citation type="submission" date="2018-08" db="EMBL/GenBank/DDBJ databases">
        <title>Recombination of ecologically and evolutionarily significant loci maintains genetic cohesion in the Pseudomonas syringae species complex.</title>
        <authorList>
            <person name="Dillon M."/>
            <person name="Thakur S."/>
            <person name="Almeida R.N.D."/>
            <person name="Weir B.S."/>
            <person name="Guttman D.S."/>
        </authorList>
    </citation>
    <scope>NUCLEOTIDE SEQUENCE [LARGE SCALE GENOMIC DNA]</scope>
    <source>
        <strain evidence="1 2">ICMP 16926</strain>
    </source>
</reference>
<comment type="caution">
    <text evidence="1">The sequence shown here is derived from an EMBL/GenBank/DDBJ whole genome shotgun (WGS) entry which is preliminary data.</text>
</comment>
<name>A0A3M5LGE5_PSESX</name>
<dbReference type="AlphaFoldDB" id="A0A3M5LGE5"/>
<proteinExistence type="predicted"/>
<dbReference type="InterPro" id="IPR022385">
    <property type="entry name" value="Rhs_assc_core"/>
</dbReference>
<dbReference type="PANTHER" id="PTHR32305">
    <property type="match status" value="1"/>
</dbReference>
<evidence type="ECO:0000313" key="1">
    <source>
        <dbReference type="EMBL" id="RMT46825.1"/>
    </source>
</evidence>
<dbReference type="PANTHER" id="PTHR32305:SF15">
    <property type="entry name" value="PROTEIN RHSA-RELATED"/>
    <property type="match status" value="1"/>
</dbReference>
<dbReference type="NCBIfam" id="TIGR03696">
    <property type="entry name" value="Rhs_assc_core"/>
    <property type="match status" value="1"/>
</dbReference>